<comment type="function">
    <text evidence="2 9">Catalyzes a trans-dehydration via an enolate intermediate.</text>
</comment>
<evidence type="ECO:0000256" key="1">
    <source>
        <dbReference type="ARBA" id="ARBA00001864"/>
    </source>
</evidence>
<dbReference type="EC" id="4.2.1.10" evidence="6 9"/>
<dbReference type="Pfam" id="PF01220">
    <property type="entry name" value="DHquinase_II"/>
    <property type="match status" value="1"/>
</dbReference>
<protein>
    <recommendedName>
        <fullName evidence="6 9">3-dehydroquinate dehydratase</fullName>
        <shortName evidence="9">3-dehydroquinase</shortName>
        <ecNumber evidence="6 9">4.2.1.10</ecNumber>
    </recommendedName>
    <alternativeName>
        <fullName evidence="9">Type II DHQase</fullName>
    </alternativeName>
</protein>
<comment type="caution">
    <text evidence="9">Lacks conserved residue(s) required for the propagation of feature annotation.</text>
</comment>
<dbReference type="Proteomes" id="UP000051660">
    <property type="component" value="Unassembled WGS sequence"/>
</dbReference>
<dbReference type="SUPFAM" id="SSF52304">
    <property type="entry name" value="Type II 3-dehydroquinate dehydratase"/>
    <property type="match status" value="1"/>
</dbReference>
<dbReference type="NCBIfam" id="NF003805">
    <property type="entry name" value="PRK05395.1-2"/>
    <property type="match status" value="1"/>
</dbReference>
<keyword evidence="9" id="KW-0028">Amino-acid biosynthesis</keyword>
<name>A0A0R3N3G1_9BRAD</name>
<evidence type="ECO:0000313" key="13">
    <source>
        <dbReference type="Proteomes" id="UP000051660"/>
    </source>
</evidence>
<gene>
    <name evidence="9" type="primary">aroQ</name>
    <name evidence="12" type="ORF">CQ14_31370</name>
</gene>
<reference evidence="12 13" key="1">
    <citation type="submission" date="2014-03" db="EMBL/GenBank/DDBJ databases">
        <title>Bradyrhizobium valentinum sp. nov., isolated from effective nodules of Lupinus mariae-josephae, a lupine endemic of basic-lime soils in Eastern Spain.</title>
        <authorList>
            <person name="Duran D."/>
            <person name="Rey L."/>
            <person name="Navarro A."/>
            <person name="Busquets A."/>
            <person name="Imperial J."/>
            <person name="Ruiz-Argueso T."/>
        </authorList>
    </citation>
    <scope>NUCLEOTIDE SEQUENCE [LARGE SCALE GENOMIC DNA]</scope>
    <source>
        <strain evidence="12 13">CCBAU 23086</strain>
    </source>
</reference>
<dbReference type="UniPathway" id="UPA00053">
    <property type="reaction ID" value="UER00086"/>
</dbReference>
<dbReference type="GO" id="GO:0008652">
    <property type="term" value="P:amino acid biosynthetic process"/>
    <property type="evidence" value="ECO:0007669"/>
    <property type="project" value="UniProtKB-KW"/>
</dbReference>
<evidence type="ECO:0000256" key="11">
    <source>
        <dbReference type="PIRSR" id="PIRSR001399-3"/>
    </source>
</evidence>
<dbReference type="InterPro" id="IPR036441">
    <property type="entry name" value="DHquinase_II_sf"/>
</dbReference>
<dbReference type="PANTHER" id="PTHR21272:SF3">
    <property type="entry name" value="CATABOLIC 3-DEHYDROQUINASE"/>
    <property type="match status" value="1"/>
</dbReference>
<organism evidence="12 13">
    <name type="scientific">Bradyrhizobium lablabi</name>
    <dbReference type="NCBI Taxonomy" id="722472"/>
    <lineage>
        <taxon>Bacteria</taxon>
        <taxon>Pseudomonadati</taxon>
        <taxon>Pseudomonadota</taxon>
        <taxon>Alphaproteobacteria</taxon>
        <taxon>Hyphomicrobiales</taxon>
        <taxon>Nitrobacteraceae</taxon>
        <taxon>Bradyrhizobium</taxon>
    </lineage>
</organism>
<dbReference type="NCBIfam" id="NF003807">
    <property type="entry name" value="PRK05395.1-4"/>
    <property type="match status" value="1"/>
</dbReference>
<keyword evidence="8 9" id="KW-0456">Lyase</keyword>
<evidence type="ECO:0000256" key="4">
    <source>
        <dbReference type="ARBA" id="ARBA00011037"/>
    </source>
</evidence>
<evidence type="ECO:0000256" key="10">
    <source>
        <dbReference type="PIRSR" id="PIRSR001399-1"/>
    </source>
</evidence>
<dbReference type="AlphaFoldDB" id="A0A0R3N3G1"/>
<feature type="binding site" evidence="9">
    <location>
        <position position="73"/>
    </location>
    <ligand>
        <name>substrate</name>
    </ligand>
</feature>
<dbReference type="InterPro" id="IPR001874">
    <property type="entry name" value="DHquinase_II"/>
</dbReference>
<dbReference type="PROSITE" id="PS01029">
    <property type="entry name" value="DEHYDROQUINASE_II"/>
    <property type="match status" value="1"/>
</dbReference>
<accession>A0A0R3N3G1</accession>
<dbReference type="RefSeq" id="WP_057858601.1">
    <property type="nucleotide sequence ID" value="NZ_LLYB01000062.1"/>
</dbReference>
<dbReference type="HAMAP" id="MF_00169">
    <property type="entry name" value="AroQ"/>
    <property type="match status" value="1"/>
</dbReference>
<dbReference type="Gene3D" id="3.40.50.9100">
    <property type="entry name" value="Dehydroquinase, class II"/>
    <property type="match status" value="1"/>
</dbReference>
<keyword evidence="7 9" id="KW-0057">Aromatic amino acid biosynthesis</keyword>
<comment type="caution">
    <text evidence="12">The sequence shown here is derived from an EMBL/GenBank/DDBJ whole genome shotgun (WGS) entry which is preliminary data.</text>
</comment>
<dbReference type="GO" id="GO:0019631">
    <property type="term" value="P:quinate catabolic process"/>
    <property type="evidence" value="ECO:0007669"/>
    <property type="project" value="TreeGrafter"/>
</dbReference>
<dbReference type="PANTHER" id="PTHR21272">
    <property type="entry name" value="CATABOLIC 3-DEHYDROQUINASE"/>
    <property type="match status" value="1"/>
</dbReference>
<evidence type="ECO:0000256" key="3">
    <source>
        <dbReference type="ARBA" id="ARBA00004902"/>
    </source>
</evidence>
<comment type="similarity">
    <text evidence="4 9">Belongs to the type-II 3-dehydroquinase family.</text>
</comment>
<comment type="pathway">
    <text evidence="3 9">Metabolic intermediate biosynthesis; chorismate biosynthesis; chorismate from D-erythrose 4-phosphate and phosphoenolpyruvate: step 3/7.</text>
</comment>
<sequence>MRIMILNGPNLNMLGIREPHIYGSTTLDAIKASCEEFAAFAGAELAFHQSNHEGVLVDLIQSARTSADALIINPAAYSFTSIAMFDAMKIFEGPIYEVHISNIHARDELHRHSKLSAAVKGVIAGLGPYGYIVAMQAALQGAGKLPVSLPAAVRVGPK</sequence>
<dbReference type="NCBIfam" id="NF003806">
    <property type="entry name" value="PRK05395.1-3"/>
    <property type="match status" value="1"/>
</dbReference>
<evidence type="ECO:0000256" key="7">
    <source>
        <dbReference type="ARBA" id="ARBA00023141"/>
    </source>
</evidence>
<feature type="binding site" evidence="9">
    <location>
        <begin position="100"/>
        <end position="101"/>
    </location>
    <ligand>
        <name>substrate</name>
    </ligand>
</feature>
<dbReference type="GO" id="GO:0003855">
    <property type="term" value="F:3-dehydroquinate dehydratase activity"/>
    <property type="evidence" value="ECO:0007669"/>
    <property type="project" value="UniProtKB-UniRule"/>
</dbReference>
<dbReference type="CDD" id="cd00466">
    <property type="entry name" value="DHQase_II"/>
    <property type="match status" value="1"/>
</dbReference>
<feature type="active site" description="Proton donor" evidence="9 10">
    <location>
        <position position="99"/>
    </location>
</feature>
<evidence type="ECO:0000256" key="9">
    <source>
        <dbReference type="HAMAP-Rule" id="MF_00169"/>
    </source>
</evidence>
<dbReference type="EMBL" id="LLYB01000062">
    <property type="protein sequence ID" value="KRR24541.1"/>
    <property type="molecule type" value="Genomic_DNA"/>
</dbReference>
<feature type="active site" description="Proton acceptor" evidence="9 10">
    <location>
        <position position="22"/>
    </location>
</feature>
<evidence type="ECO:0000256" key="5">
    <source>
        <dbReference type="ARBA" id="ARBA00011193"/>
    </source>
</evidence>
<comment type="subunit">
    <text evidence="5 9">Homododecamer.</text>
</comment>
<evidence type="ECO:0000256" key="8">
    <source>
        <dbReference type="ARBA" id="ARBA00023239"/>
    </source>
</evidence>
<feature type="site" description="Transition state stabilizer" evidence="9 11">
    <location>
        <position position="17"/>
    </location>
</feature>
<dbReference type="PIRSF" id="PIRSF001399">
    <property type="entry name" value="DHquinase_II"/>
    <property type="match status" value="1"/>
</dbReference>
<evidence type="ECO:0000313" key="12">
    <source>
        <dbReference type="EMBL" id="KRR24541.1"/>
    </source>
</evidence>
<evidence type="ECO:0000256" key="6">
    <source>
        <dbReference type="ARBA" id="ARBA00012060"/>
    </source>
</evidence>
<dbReference type="InterPro" id="IPR018509">
    <property type="entry name" value="DHquinase_II_CS"/>
</dbReference>
<proteinExistence type="inferred from homology"/>
<feature type="binding site" evidence="9">
    <location>
        <position position="86"/>
    </location>
    <ligand>
        <name>substrate</name>
    </ligand>
</feature>
<dbReference type="GO" id="GO:0009423">
    <property type="term" value="P:chorismate biosynthetic process"/>
    <property type="evidence" value="ECO:0007669"/>
    <property type="project" value="UniProtKB-UniRule"/>
</dbReference>
<dbReference type="GO" id="GO:0009073">
    <property type="term" value="P:aromatic amino acid family biosynthetic process"/>
    <property type="evidence" value="ECO:0007669"/>
    <property type="project" value="UniProtKB-KW"/>
</dbReference>
<comment type="catalytic activity">
    <reaction evidence="1 9">
        <text>3-dehydroquinate = 3-dehydroshikimate + H2O</text>
        <dbReference type="Rhea" id="RHEA:21096"/>
        <dbReference type="ChEBI" id="CHEBI:15377"/>
        <dbReference type="ChEBI" id="CHEBI:16630"/>
        <dbReference type="ChEBI" id="CHEBI:32364"/>
        <dbReference type="EC" id="4.2.1.10"/>
    </reaction>
</comment>
<evidence type="ECO:0000256" key="2">
    <source>
        <dbReference type="ARBA" id="ARBA00003924"/>
    </source>
</evidence>